<dbReference type="Pfam" id="PF00646">
    <property type="entry name" value="F-box"/>
    <property type="match status" value="1"/>
</dbReference>
<dbReference type="SUPFAM" id="SSF50965">
    <property type="entry name" value="Galactose oxidase, central domain"/>
    <property type="match status" value="1"/>
</dbReference>
<proteinExistence type="predicted"/>
<name>D8SPJ5_SELML</name>
<dbReference type="HOGENOM" id="CLU_689643_0_0_1"/>
<reference evidence="2 3" key="1">
    <citation type="journal article" date="2011" name="Science">
        <title>The Selaginella genome identifies genetic changes associated with the evolution of vascular plants.</title>
        <authorList>
            <person name="Banks J.A."/>
            <person name="Nishiyama T."/>
            <person name="Hasebe M."/>
            <person name="Bowman J.L."/>
            <person name="Gribskov M."/>
            <person name="dePamphilis C."/>
            <person name="Albert V.A."/>
            <person name="Aono N."/>
            <person name="Aoyama T."/>
            <person name="Ambrose B.A."/>
            <person name="Ashton N.W."/>
            <person name="Axtell M.J."/>
            <person name="Barker E."/>
            <person name="Barker M.S."/>
            <person name="Bennetzen J.L."/>
            <person name="Bonawitz N.D."/>
            <person name="Chapple C."/>
            <person name="Cheng C."/>
            <person name="Correa L.G."/>
            <person name="Dacre M."/>
            <person name="DeBarry J."/>
            <person name="Dreyer I."/>
            <person name="Elias M."/>
            <person name="Engstrom E.M."/>
            <person name="Estelle M."/>
            <person name="Feng L."/>
            <person name="Finet C."/>
            <person name="Floyd S.K."/>
            <person name="Frommer W.B."/>
            <person name="Fujita T."/>
            <person name="Gramzow L."/>
            <person name="Gutensohn M."/>
            <person name="Harholt J."/>
            <person name="Hattori M."/>
            <person name="Heyl A."/>
            <person name="Hirai T."/>
            <person name="Hiwatashi Y."/>
            <person name="Ishikawa M."/>
            <person name="Iwata M."/>
            <person name="Karol K.G."/>
            <person name="Koehler B."/>
            <person name="Kolukisaoglu U."/>
            <person name="Kubo M."/>
            <person name="Kurata T."/>
            <person name="Lalonde S."/>
            <person name="Li K."/>
            <person name="Li Y."/>
            <person name="Litt A."/>
            <person name="Lyons E."/>
            <person name="Manning G."/>
            <person name="Maruyama T."/>
            <person name="Michael T.P."/>
            <person name="Mikami K."/>
            <person name="Miyazaki S."/>
            <person name="Morinaga S."/>
            <person name="Murata T."/>
            <person name="Mueller-Roeber B."/>
            <person name="Nelson D.R."/>
            <person name="Obara M."/>
            <person name="Oguri Y."/>
            <person name="Olmstead R.G."/>
            <person name="Onodera N."/>
            <person name="Petersen B.L."/>
            <person name="Pils B."/>
            <person name="Prigge M."/>
            <person name="Rensing S.A."/>
            <person name="Riano-Pachon D.M."/>
            <person name="Roberts A.W."/>
            <person name="Sato Y."/>
            <person name="Scheller H.V."/>
            <person name="Schulz B."/>
            <person name="Schulz C."/>
            <person name="Shakirov E.V."/>
            <person name="Shibagaki N."/>
            <person name="Shinohara N."/>
            <person name="Shippen D.E."/>
            <person name="Soerensen I."/>
            <person name="Sotooka R."/>
            <person name="Sugimoto N."/>
            <person name="Sugita M."/>
            <person name="Sumikawa N."/>
            <person name="Tanurdzic M."/>
            <person name="Theissen G."/>
            <person name="Ulvskov P."/>
            <person name="Wakazuki S."/>
            <person name="Weng J.K."/>
            <person name="Willats W.W."/>
            <person name="Wipf D."/>
            <person name="Wolf P.G."/>
            <person name="Yang L."/>
            <person name="Zimmer A.D."/>
            <person name="Zhu Q."/>
            <person name="Mitros T."/>
            <person name="Hellsten U."/>
            <person name="Loque D."/>
            <person name="Otillar R."/>
            <person name="Salamov A."/>
            <person name="Schmutz J."/>
            <person name="Shapiro H."/>
            <person name="Lindquist E."/>
            <person name="Lucas S."/>
            <person name="Rokhsar D."/>
            <person name="Grigoriev I.V."/>
        </authorList>
    </citation>
    <scope>NUCLEOTIDE SEQUENCE [LARGE SCALE GENOMIC DNA]</scope>
</reference>
<dbReference type="SUPFAM" id="SSF81383">
    <property type="entry name" value="F-box domain"/>
    <property type="match status" value="1"/>
</dbReference>
<gene>
    <name evidence="2" type="ORF">SELMODRAFT_424332</name>
</gene>
<dbReference type="PANTHER" id="PTHR31672">
    <property type="entry name" value="BNACNNG10540D PROTEIN"/>
    <property type="match status" value="1"/>
</dbReference>
<dbReference type="InterPro" id="IPR011043">
    <property type="entry name" value="Gal_Oxase/kelch_b-propeller"/>
</dbReference>
<dbReference type="InterPro" id="IPR001810">
    <property type="entry name" value="F-box_dom"/>
</dbReference>
<dbReference type="InterPro" id="IPR036047">
    <property type="entry name" value="F-box-like_dom_sf"/>
</dbReference>
<dbReference type="Gramene" id="EFJ13790">
    <property type="protein sequence ID" value="EFJ13790"/>
    <property type="gene ID" value="SELMODRAFT_424332"/>
</dbReference>
<dbReference type="PROSITE" id="PS50181">
    <property type="entry name" value="FBOX"/>
    <property type="match status" value="1"/>
</dbReference>
<keyword evidence="3" id="KW-1185">Reference proteome</keyword>
<dbReference type="InterPro" id="IPR050796">
    <property type="entry name" value="SCF_F-box_component"/>
</dbReference>
<dbReference type="SMART" id="SM00256">
    <property type="entry name" value="FBOX"/>
    <property type="match status" value="1"/>
</dbReference>
<dbReference type="Proteomes" id="UP000001514">
    <property type="component" value="Unassembled WGS sequence"/>
</dbReference>
<dbReference type="GO" id="GO:0004842">
    <property type="term" value="F:ubiquitin-protein transferase activity"/>
    <property type="evidence" value="ECO:0000318"/>
    <property type="project" value="GO_Central"/>
</dbReference>
<dbReference type="EMBL" id="GL377631">
    <property type="protein sequence ID" value="EFJ13790.1"/>
    <property type="molecule type" value="Genomic_DNA"/>
</dbReference>
<sequence length="400" mass="45762">MIAEVLGYELLARILLSLGWNSLMQARRVCKEWRSMIRSPEFRTAWRQQQRDDDEEYVLLTAYNGNWDRLPRPQQICVWSPKSRTVSALPPWMKDTLPPGSFDIVASSMASIPRLAPQVHSGRVYSMTADPATGEFKVVDAFNYHFYDSSSRAWTRVADYPEGFLFDTARCIIVPHKEPLLNDPTLVCVPFVWEHKGERYVAGAFRIKEGDPQCRVWSMEEPMDMAGKREASCVLDVEKAWSSGHCREVASSFLDITDVYWDDFLTLECQAEGNLLCLAGQCRDRYDDGHKLGDCGGEPLPPAVYDLDRGEWFHIRGKSEAVGQYSVGEMVHYRRAVVYRPSLVRPSGGGALGLDPEEEERLAGHKRTGEEQHLEIPKLRQRRIKAIGFWDEVYEDIFFL</sequence>
<protein>
    <recommendedName>
        <fullName evidence="1">F-box domain-containing protein</fullName>
    </recommendedName>
</protein>
<evidence type="ECO:0000259" key="1">
    <source>
        <dbReference type="PROSITE" id="PS50181"/>
    </source>
</evidence>
<evidence type="ECO:0000313" key="3">
    <source>
        <dbReference type="Proteomes" id="UP000001514"/>
    </source>
</evidence>
<dbReference type="InParanoid" id="D8SPJ5"/>
<dbReference type="KEGG" id="smo:SELMODRAFT_424332"/>
<organism evidence="3">
    <name type="scientific">Selaginella moellendorffii</name>
    <name type="common">Spikemoss</name>
    <dbReference type="NCBI Taxonomy" id="88036"/>
    <lineage>
        <taxon>Eukaryota</taxon>
        <taxon>Viridiplantae</taxon>
        <taxon>Streptophyta</taxon>
        <taxon>Embryophyta</taxon>
        <taxon>Tracheophyta</taxon>
        <taxon>Lycopodiopsida</taxon>
        <taxon>Selaginellales</taxon>
        <taxon>Selaginellaceae</taxon>
        <taxon>Selaginella</taxon>
    </lineage>
</organism>
<evidence type="ECO:0000313" key="2">
    <source>
        <dbReference type="EMBL" id="EFJ13790.1"/>
    </source>
</evidence>
<dbReference type="Gene3D" id="1.20.1280.50">
    <property type="match status" value="1"/>
</dbReference>
<dbReference type="AlphaFoldDB" id="D8SPJ5"/>
<dbReference type="GO" id="GO:0031146">
    <property type="term" value="P:SCF-dependent proteasomal ubiquitin-dependent protein catabolic process"/>
    <property type="evidence" value="ECO:0000318"/>
    <property type="project" value="GO_Central"/>
</dbReference>
<accession>D8SPJ5</accession>
<feature type="domain" description="F-box" evidence="1">
    <location>
        <begin position="1"/>
        <end position="49"/>
    </location>
</feature>